<comment type="caution">
    <text evidence="3">The sequence shown here is derived from an EMBL/GenBank/DDBJ whole genome shotgun (WGS) entry which is preliminary data.</text>
</comment>
<keyword evidence="1" id="KW-1133">Transmembrane helix</keyword>
<accession>A0A7M3SV90</accession>
<gene>
    <name evidence="3" type="ORF">nbrc107697_06030</name>
</gene>
<protein>
    <recommendedName>
        <fullName evidence="2">Putative Flp pilus-assembly TadG-like N-terminal domain-containing protein</fullName>
    </recommendedName>
</protein>
<evidence type="ECO:0000259" key="2">
    <source>
        <dbReference type="Pfam" id="PF13400"/>
    </source>
</evidence>
<keyword evidence="1" id="KW-0812">Transmembrane</keyword>
<dbReference type="InterPro" id="IPR021202">
    <property type="entry name" value="Rv3654c-like"/>
</dbReference>
<dbReference type="EMBL" id="BJOU01000001">
    <property type="protein sequence ID" value="GED96564.1"/>
    <property type="molecule type" value="Genomic_DNA"/>
</dbReference>
<feature type="transmembrane region" description="Helical" evidence="1">
    <location>
        <begin position="16"/>
        <end position="41"/>
    </location>
</feature>
<evidence type="ECO:0000313" key="3">
    <source>
        <dbReference type="EMBL" id="GED96564.1"/>
    </source>
</evidence>
<dbReference type="Pfam" id="PF13400">
    <property type="entry name" value="Tad"/>
    <property type="match status" value="1"/>
</dbReference>
<dbReference type="RefSeq" id="WP_161926012.1">
    <property type="nucleotide sequence ID" value="NZ_BJOU01000001.1"/>
</dbReference>
<dbReference type="Proteomes" id="UP000444980">
    <property type="component" value="Unassembled WGS sequence"/>
</dbReference>
<dbReference type="InterPro" id="IPR028087">
    <property type="entry name" value="Tad_N"/>
</dbReference>
<dbReference type="AlphaFoldDB" id="A0A7M3SV90"/>
<feature type="domain" description="Putative Flp pilus-assembly TadG-like N-terminal" evidence="2">
    <location>
        <begin position="12"/>
        <end position="58"/>
    </location>
</feature>
<organism evidence="3 4">
    <name type="scientific">Gordonia crocea</name>
    <dbReference type="NCBI Taxonomy" id="589162"/>
    <lineage>
        <taxon>Bacteria</taxon>
        <taxon>Bacillati</taxon>
        <taxon>Actinomycetota</taxon>
        <taxon>Actinomycetes</taxon>
        <taxon>Mycobacteriales</taxon>
        <taxon>Gordoniaceae</taxon>
        <taxon>Gordonia</taxon>
    </lineage>
</organism>
<proteinExistence type="predicted"/>
<evidence type="ECO:0000313" key="4">
    <source>
        <dbReference type="Proteomes" id="UP000444980"/>
    </source>
</evidence>
<dbReference type="NCBIfam" id="TIGR03816">
    <property type="entry name" value="tadE_like_DECH"/>
    <property type="match status" value="1"/>
</dbReference>
<evidence type="ECO:0000256" key="1">
    <source>
        <dbReference type="SAM" id="Phobius"/>
    </source>
</evidence>
<sequence>MRQPRLIGDDAGSATVLGVAVVAVLTAVTVAVVALGSALLARHRAVSAADLAALAAASVLLTGTGEPCPTAERLVRAQGVEGLRFDGCEVDGERVTVRVSVPVRLGRFGVHTATGVALAGPVS</sequence>
<dbReference type="OrthoDB" id="4382000at2"/>
<reference evidence="4" key="1">
    <citation type="submission" date="2019-06" db="EMBL/GenBank/DDBJ databases">
        <title>Gordonia isolated from sludge of a wastewater treatment plant.</title>
        <authorList>
            <person name="Tamura T."/>
            <person name="Aoyama K."/>
            <person name="Kang Y."/>
            <person name="Saito S."/>
            <person name="Akiyama N."/>
            <person name="Yazawa K."/>
            <person name="Gonoi T."/>
            <person name="Mikami Y."/>
        </authorList>
    </citation>
    <scope>NUCLEOTIDE SEQUENCE [LARGE SCALE GENOMIC DNA]</scope>
    <source>
        <strain evidence="4">NBRC 107697</strain>
    </source>
</reference>
<keyword evidence="1" id="KW-0472">Membrane</keyword>
<name>A0A7M3SV90_9ACTN</name>
<keyword evidence="4" id="KW-1185">Reference proteome</keyword>